<dbReference type="GO" id="GO:1990904">
    <property type="term" value="C:ribonucleoprotein complex"/>
    <property type="evidence" value="ECO:0007669"/>
    <property type="project" value="UniProtKB-KW"/>
</dbReference>
<organism evidence="5">
    <name type="scientific">Bigelowiella natans</name>
    <name type="common">Pedinomonas minutissima</name>
    <name type="synonym">Chlorarachnion sp. (strain CCMP621)</name>
    <dbReference type="NCBI Taxonomy" id="227086"/>
    <lineage>
        <taxon>Eukaryota</taxon>
        <taxon>Sar</taxon>
        <taxon>Rhizaria</taxon>
        <taxon>Cercozoa</taxon>
        <taxon>Chlorarachniophyceae</taxon>
        <taxon>Bigelowiella</taxon>
    </lineage>
</organism>
<reference evidence="5" key="1">
    <citation type="submission" date="2011-01" db="EMBL/GenBank/DDBJ databases">
        <authorList>
            <person name="Burger G."/>
        </authorList>
    </citation>
    <scope>NUCLEOTIDE SEQUENCE</scope>
</reference>
<dbReference type="GO" id="GO:0005840">
    <property type="term" value="C:ribosome"/>
    <property type="evidence" value="ECO:0007669"/>
    <property type="project" value="UniProtKB-KW"/>
</dbReference>
<dbReference type="EMBL" id="HQ840955">
    <property type="protein sequence ID" value="ADV41813.1"/>
    <property type="molecule type" value="Genomic_DNA"/>
</dbReference>
<dbReference type="InterPro" id="IPR001351">
    <property type="entry name" value="Ribosomal_uS3_C"/>
</dbReference>
<dbReference type="Gene3D" id="3.30.1140.32">
    <property type="entry name" value="Ribosomal protein S3, C-terminal domain"/>
    <property type="match status" value="1"/>
</dbReference>
<dbReference type="GO" id="GO:0006412">
    <property type="term" value="P:translation"/>
    <property type="evidence" value="ECO:0007669"/>
    <property type="project" value="InterPro"/>
</dbReference>
<protein>
    <submittedName>
        <fullName evidence="5">Ribosomal protein S3</fullName>
    </submittedName>
</protein>
<keyword evidence="3" id="KW-0687">Ribonucleoprotein</keyword>
<evidence type="ECO:0000256" key="1">
    <source>
        <dbReference type="ARBA" id="ARBA00010761"/>
    </source>
</evidence>
<comment type="similarity">
    <text evidence="1">Belongs to the universal ribosomal protein uS3 family.</text>
</comment>
<dbReference type="InterPro" id="IPR036419">
    <property type="entry name" value="Ribosomal_S3_C_sf"/>
</dbReference>
<evidence type="ECO:0000256" key="2">
    <source>
        <dbReference type="ARBA" id="ARBA00022980"/>
    </source>
</evidence>
<dbReference type="Pfam" id="PF00189">
    <property type="entry name" value="Ribosomal_S3_C"/>
    <property type="match status" value="1"/>
</dbReference>
<proteinExistence type="inferred from homology"/>
<dbReference type="GO" id="GO:0003735">
    <property type="term" value="F:structural constituent of ribosome"/>
    <property type="evidence" value="ECO:0007669"/>
    <property type="project" value="InterPro"/>
</dbReference>
<reference evidence="5" key="2">
    <citation type="submission" date="2011-01" db="EMBL/GenBank/DDBJ databases">
        <authorList>
            <person name="McFadden G."/>
        </authorList>
    </citation>
    <scope>NUCLEOTIDE SEQUENCE</scope>
</reference>
<keyword evidence="2 5" id="KW-0689">Ribosomal protein</keyword>
<keyword evidence="5" id="KW-0496">Mitochondrion</keyword>
<dbReference type="AlphaFoldDB" id="E9NZW6"/>
<gene>
    <name evidence="5" type="primary">rps3</name>
</gene>
<dbReference type="SUPFAM" id="SSF54821">
    <property type="entry name" value="Ribosomal protein S3 C-terminal domain"/>
    <property type="match status" value="1"/>
</dbReference>
<name>E9NZW6_BIGNA</name>
<sequence>MGKRTNPIGLRTKYVNMWKTDCLGPSYSRQLRLALFSAVQACLSDLLSAKKISLLWFNAKDRGFTAEMDVFCSELPTIYDRVFIHWRLRVLFKSRLRVRYHSLSQWLVVSNDRKSTVVSALGRYKRFRENRFFFRTAGLLRLGFSALNSELLSRVVRDIMKKHNRHWLVFRFLKNALGLFVESSSSIVGLRLLISGKLNGRPRKKKKEFRFGIMPLQAFSHDIDYSYRVVVTKFGVFGIKLWLFKRRKQRKW</sequence>
<accession>E9NZW6</accession>
<evidence type="ECO:0000259" key="4">
    <source>
        <dbReference type="Pfam" id="PF00189"/>
    </source>
</evidence>
<evidence type="ECO:0000256" key="3">
    <source>
        <dbReference type="ARBA" id="ARBA00023274"/>
    </source>
</evidence>
<evidence type="ECO:0000313" key="5">
    <source>
        <dbReference type="EMBL" id="ADV41813.1"/>
    </source>
</evidence>
<feature type="domain" description="Small ribosomal subunit protein uS3 C-terminal" evidence="4">
    <location>
        <begin position="185"/>
        <end position="242"/>
    </location>
</feature>
<geneLocation type="mitochondrion" evidence="5"/>